<organism evidence="1">
    <name type="scientific">marine sediment metagenome</name>
    <dbReference type="NCBI Taxonomy" id="412755"/>
    <lineage>
        <taxon>unclassified sequences</taxon>
        <taxon>metagenomes</taxon>
        <taxon>ecological metagenomes</taxon>
    </lineage>
</organism>
<accession>A0A0F9RK54</accession>
<gene>
    <name evidence="1" type="ORF">LCGC14_0964090</name>
</gene>
<dbReference type="AlphaFoldDB" id="A0A0F9RK54"/>
<name>A0A0F9RK54_9ZZZZ</name>
<evidence type="ECO:0000313" key="1">
    <source>
        <dbReference type="EMBL" id="KKN17613.1"/>
    </source>
</evidence>
<sequence length="179" mass="21306">MVQNISQEKNQKQYHLHFDIEMAGRIQVFCDSFHIEVNHFVVKTIESRLNFIAEEIEDREYDFVLKYFDLSKLDGSHIIENTQEAKNRNNIIEAKFPPLTSTVIENIRKIIPWALGNCLEDIIINSVDYLFEKIKKGEYDFLDTYLDFLTLRESIEHLDDEELKKERNRVSQNKEGKYN</sequence>
<protein>
    <submittedName>
        <fullName evidence="1">Uncharacterized protein</fullName>
    </submittedName>
</protein>
<dbReference type="EMBL" id="LAZR01003504">
    <property type="protein sequence ID" value="KKN17613.1"/>
    <property type="molecule type" value="Genomic_DNA"/>
</dbReference>
<reference evidence="1" key="1">
    <citation type="journal article" date="2015" name="Nature">
        <title>Complex archaea that bridge the gap between prokaryotes and eukaryotes.</title>
        <authorList>
            <person name="Spang A."/>
            <person name="Saw J.H."/>
            <person name="Jorgensen S.L."/>
            <person name="Zaremba-Niedzwiedzka K."/>
            <person name="Martijn J."/>
            <person name="Lind A.E."/>
            <person name="van Eijk R."/>
            <person name="Schleper C."/>
            <person name="Guy L."/>
            <person name="Ettema T.J."/>
        </authorList>
    </citation>
    <scope>NUCLEOTIDE SEQUENCE</scope>
</reference>
<comment type="caution">
    <text evidence="1">The sequence shown here is derived from an EMBL/GenBank/DDBJ whole genome shotgun (WGS) entry which is preliminary data.</text>
</comment>
<proteinExistence type="predicted"/>